<dbReference type="Gene3D" id="2.30.170.40">
    <property type="entry name" value="Ribosomal protein L28/L24"/>
    <property type="match status" value="1"/>
</dbReference>
<organism evidence="6 7">
    <name type="scientific">Aminomonas paucivorans DSM 12260</name>
    <dbReference type="NCBI Taxonomy" id="584708"/>
    <lineage>
        <taxon>Bacteria</taxon>
        <taxon>Thermotogati</taxon>
        <taxon>Synergistota</taxon>
        <taxon>Synergistia</taxon>
        <taxon>Synergistales</taxon>
        <taxon>Synergistaceae</taxon>
        <taxon>Aminomonas</taxon>
    </lineage>
</organism>
<dbReference type="HAMAP" id="MF_00373">
    <property type="entry name" value="Ribosomal_bL28"/>
    <property type="match status" value="1"/>
</dbReference>
<dbReference type="RefSeq" id="WP_006301077.1">
    <property type="nucleotide sequence ID" value="NZ_CM001022.1"/>
</dbReference>
<dbReference type="GO" id="GO:1990904">
    <property type="term" value="C:ribonucleoprotein complex"/>
    <property type="evidence" value="ECO:0007669"/>
    <property type="project" value="UniProtKB-KW"/>
</dbReference>
<gene>
    <name evidence="5" type="primary">rpmB</name>
    <name evidence="6" type="ORF">Apau_1454</name>
</gene>
<dbReference type="GO" id="GO:0003735">
    <property type="term" value="F:structural constituent of ribosome"/>
    <property type="evidence" value="ECO:0007669"/>
    <property type="project" value="InterPro"/>
</dbReference>
<dbReference type="InterPro" id="IPR037147">
    <property type="entry name" value="Ribosomal_bL28_sf"/>
</dbReference>
<dbReference type="STRING" id="584708.Apau_1454"/>
<dbReference type="AlphaFoldDB" id="E3D0Q2"/>
<name>E3D0Q2_9BACT</name>
<dbReference type="InterPro" id="IPR026569">
    <property type="entry name" value="Ribosomal_bL28"/>
</dbReference>
<evidence type="ECO:0000256" key="4">
    <source>
        <dbReference type="ARBA" id="ARBA00035174"/>
    </source>
</evidence>
<dbReference type="NCBIfam" id="TIGR00009">
    <property type="entry name" value="L28"/>
    <property type="match status" value="1"/>
</dbReference>
<dbReference type="Proteomes" id="UP000005096">
    <property type="component" value="Chromosome"/>
</dbReference>
<dbReference type="EMBL" id="CM001022">
    <property type="protein sequence ID" value="EFQ23873.1"/>
    <property type="molecule type" value="Genomic_DNA"/>
</dbReference>
<keyword evidence="7" id="KW-1185">Reference proteome</keyword>
<evidence type="ECO:0000256" key="5">
    <source>
        <dbReference type="HAMAP-Rule" id="MF_00373"/>
    </source>
</evidence>
<accession>E3D0Q2</accession>
<sequence>MSRVCDCCGRGPQTGNSVSHSVRHTRRRWLINLQSVRVDVGCGETKRLHVCTKCLRSGKIRRAV</sequence>
<dbReference type="InterPro" id="IPR001383">
    <property type="entry name" value="Ribosomal_bL28_bact-type"/>
</dbReference>
<proteinExistence type="inferred from homology"/>
<comment type="similarity">
    <text evidence="1 5">Belongs to the bacterial ribosomal protein bL28 family.</text>
</comment>
<evidence type="ECO:0000256" key="3">
    <source>
        <dbReference type="ARBA" id="ARBA00023274"/>
    </source>
</evidence>
<dbReference type="GO" id="GO:0005840">
    <property type="term" value="C:ribosome"/>
    <property type="evidence" value="ECO:0007669"/>
    <property type="project" value="UniProtKB-KW"/>
</dbReference>
<evidence type="ECO:0000256" key="1">
    <source>
        <dbReference type="ARBA" id="ARBA00008760"/>
    </source>
</evidence>
<keyword evidence="3 5" id="KW-0687">Ribonucleoprotein</keyword>
<dbReference type="PANTHER" id="PTHR39080:SF1">
    <property type="entry name" value="LARGE RIBOSOMAL SUBUNIT PROTEIN BL28A"/>
    <property type="match status" value="1"/>
</dbReference>
<dbReference type="InterPro" id="IPR050096">
    <property type="entry name" value="Bacterial_rp_bL28"/>
</dbReference>
<dbReference type="SUPFAM" id="SSF143800">
    <property type="entry name" value="L28p-like"/>
    <property type="match status" value="1"/>
</dbReference>
<dbReference type="eggNOG" id="COG0227">
    <property type="taxonomic scope" value="Bacteria"/>
</dbReference>
<dbReference type="PaxDb" id="584708-Apau_1454"/>
<dbReference type="GO" id="GO:0006412">
    <property type="term" value="P:translation"/>
    <property type="evidence" value="ECO:0007669"/>
    <property type="project" value="UniProtKB-UniRule"/>
</dbReference>
<dbReference type="PANTHER" id="PTHR39080">
    <property type="entry name" value="50S RIBOSOMAL PROTEIN L28"/>
    <property type="match status" value="1"/>
</dbReference>
<evidence type="ECO:0000313" key="6">
    <source>
        <dbReference type="EMBL" id="EFQ23873.1"/>
    </source>
</evidence>
<keyword evidence="2 5" id="KW-0689">Ribosomal protein</keyword>
<dbReference type="OrthoDB" id="9805609at2"/>
<evidence type="ECO:0000256" key="2">
    <source>
        <dbReference type="ARBA" id="ARBA00022980"/>
    </source>
</evidence>
<dbReference type="InterPro" id="IPR034704">
    <property type="entry name" value="Ribosomal_bL28/bL31-like_sf"/>
</dbReference>
<evidence type="ECO:0000313" key="7">
    <source>
        <dbReference type="Proteomes" id="UP000005096"/>
    </source>
</evidence>
<dbReference type="Pfam" id="PF00830">
    <property type="entry name" value="Ribosomal_L28"/>
    <property type="match status" value="1"/>
</dbReference>
<protein>
    <recommendedName>
        <fullName evidence="4 5">Large ribosomal subunit protein bL28</fullName>
    </recommendedName>
</protein>
<dbReference type="HOGENOM" id="CLU_064548_7_0_0"/>
<reference evidence="6 7" key="1">
    <citation type="journal article" date="2010" name="Stand. Genomic Sci.">
        <title>Non-contiguous finished genome sequence of Aminomonas paucivorans type strain (GLU-3).</title>
        <authorList>
            <person name="Pitluck S."/>
            <person name="Yasawong M."/>
            <person name="Held B."/>
            <person name="Lapidus A."/>
            <person name="Nolan M."/>
            <person name="Copeland A."/>
            <person name="Lucas S."/>
            <person name="Del Rio T.G."/>
            <person name="Tice H."/>
            <person name="Cheng J.F."/>
            <person name="Chertkov O."/>
            <person name="Goodwin L."/>
            <person name="Tapia R."/>
            <person name="Han C."/>
            <person name="Liolios K."/>
            <person name="Ivanova N."/>
            <person name="Mavromatis K."/>
            <person name="Ovchinnikova G."/>
            <person name="Pati A."/>
            <person name="Chen A."/>
            <person name="Palaniappan K."/>
            <person name="Land M."/>
            <person name="Hauser L."/>
            <person name="Chang Y.J."/>
            <person name="Jeffries C.D."/>
            <person name="Pukall R."/>
            <person name="Spring S."/>
            <person name="Rohde M."/>
            <person name="Sikorski J."/>
            <person name="Goker M."/>
            <person name="Woyke T."/>
            <person name="Bristow J."/>
            <person name="Eisen J.A."/>
            <person name="Markowitz V."/>
            <person name="Hugenholtz P."/>
            <person name="Kyrpides N.C."/>
            <person name="Klenk H.P."/>
        </authorList>
    </citation>
    <scope>NUCLEOTIDE SEQUENCE [LARGE SCALE GENOMIC DNA]</scope>
    <source>
        <strain evidence="6 7">DSM 12260</strain>
    </source>
</reference>